<dbReference type="CDD" id="cd01065">
    <property type="entry name" value="NAD_bind_Shikimate_DH"/>
    <property type="match status" value="1"/>
</dbReference>
<dbReference type="AlphaFoldDB" id="A0A069PE38"/>
<gene>
    <name evidence="5" type="ORF">BG61_04285</name>
</gene>
<dbReference type="SUPFAM" id="SSF51735">
    <property type="entry name" value="NAD(P)-binding Rossmann-fold domains"/>
    <property type="match status" value="1"/>
</dbReference>
<dbReference type="InterPro" id="IPR022893">
    <property type="entry name" value="Shikimate_DH_fam"/>
</dbReference>
<evidence type="ECO:0000256" key="2">
    <source>
        <dbReference type="ARBA" id="ARBA00023002"/>
    </source>
</evidence>
<name>A0A069PE38_9BURK</name>
<proteinExistence type="predicted"/>
<evidence type="ECO:0000256" key="3">
    <source>
        <dbReference type="ARBA" id="ARBA00023141"/>
    </source>
</evidence>
<organism evidence="5 6">
    <name type="scientific">Caballeronia glathei</name>
    <dbReference type="NCBI Taxonomy" id="60547"/>
    <lineage>
        <taxon>Bacteria</taxon>
        <taxon>Pseudomonadati</taxon>
        <taxon>Pseudomonadota</taxon>
        <taxon>Betaproteobacteria</taxon>
        <taxon>Burkholderiales</taxon>
        <taxon>Burkholderiaceae</taxon>
        <taxon>Caballeronia</taxon>
    </lineage>
</organism>
<dbReference type="GO" id="GO:0019632">
    <property type="term" value="P:shikimate metabolic process"/>
    <property type="evidence" value="ECO:0007669"/>
    <property type="project" value="TreeGrafter"/>
</dbReference>
<dbReference type="GO" id="GO:0004764">
    <property type="term" value="F:shikimate 3-dehydrogenase (NADP+) activity"/>
    <property type="evidence" value="ECO:0007669"/>
    <property type="project" value="InterPro"/>
</dbReference>
<keyword evidence="3" id="KW-0057">Aromatic amino acid biosynthesis</keyword>
<dbReference type="SUPFAM" id="SSF53223">
    <property type="entry name" value="Aminoacid dehydrogenase-like, N-terminal domain"/>
    <property type="match status" value="1"/>
</dbReference>
<dbReference type="PANTHER" id="PTHR21089:SF1">
    <property type="entry name" value="BIFUNCTIONAL 3-DEHYDROQUINATE DEHYDRATASE_SHIKIMATE DEHYDROGENASE, CHLOROPLASTIC"/>
    <property type="match status" value="1"/>
</dbReference>
<feature type="domain" description="Shikimate dehydrogenase substrate binding N-terminal" evidence="4">
    <location>
        <begin position="27"/>
        <end position="109"/>
    </location>
</feature>
<keyword evidence="3" id="KW-0028">Amino-acid biosynthesis</keyword>
<dbReference type="PANTHER" id="PTHR21089">
    <property type="entry name" value="SHIKIMATE DEHYDROGENASE"/>
    <property type="match status" value="1"/>
</dbReference>
<dbReference type="InterPro" id="IPR046346">
    <property type="entry name" value="Aminoacid_DH-like_N_sf"/>
</dbReference>
<protein>
    <submittedName>
        <fullName evidence="5">Shikimate dehydrogenase</fullName>
    </submittedName>
</protein>
<dbReference type="Gene3D" id="3.40.50.10860">
    <property type="entry name" value="Leucine Dehydrogenase, chain A, domain 1"/>
    <property type="match status" value="1"/>
</dbReference>
<dbReference type="RefSeq" id="WP_035935953.1">
    <property type="nucleotide sequence ID" value="NZ_CADFFX010000005.1"/>
</dbReference>
<dbReference type="GO" id="GO:0009073">
    <property type="term" value="P:aromatic amino acid family biosynthetic process"/>
    <property type="evidence" value="ECO:0007669"/>
    <property type="project" value="UniProtKB-KW"/>
</dbReference>
<evidence type="ECO:0000313" key="6">
    <source>
        <dbReference type="Proteomes" id="UP000027466"/>
    </source>
</evidence>
<dbReference type="GO" id="GO:0005829">
    <property type="term" value="C:cytosol"/>
    <property type="evidence" value="ECO:0007669"/>
    <property type="project" value="TreeGrafter"/>
</dbReference>
<comment type="pathway">
    <text evidence="1">Metabolic intermediate biosynthesis; chorismate biosynthesis; chorismate from D-erythrose 4-phosphate and phosphoenolpyruvate: step 4/7.</text>
</comment>
<dbReference type="InterPro" id="IPR013708">
    <property type="entry name" value="Shikimate_DH-bd_N"/>
</dbReference>
<comment type="caution">
    <text evidence="5">The sequence shown here is derived from an EMBL/GenBank/DDBJ whole genome shotgun (WGS) entry which is preliminary data.</text>
</comment>
<accession>A0A069PE38</accession>
<evidence type="ECO:0000259" key="4">
    <source>
        <dbReference type="Pfam" id="PF08501"/>
    </source>
</evidence>
<dbReference type="InterPro" id="IPR036291">
    <property type="entry name" value="NAD(P)-bd_dom_sf"/>
</dbReference>
<dbReference type="GO" id="GO:0009423">
    <property type="term" value="P:chorismate biosynthetic process"/>
    <property type="evidence" value="ECO:0007669"/>
    <property type="project" value="TreeGrafter"/>
</dbReference>
<dbReference type="GO" id="GO:0050661">
    <property type="term" value="F:NADP binding"/>
    <property type="evidence" value="ECO:0007669"/>
    <property type="project" value="TreeGrafter"/>
</dbReference>
<reference evidence="5 6" key="1">
    <citation type="submission" date="2014-03" db="EMBL/GenBank/DDBJ databases">
        <title>Draft Genome Sequences of Four Burkholderia Strains.</title>
        <authorList>
            <person name="Liu X.Y."/>
            <person name="Li C.X."/>
            <person name="Xu J.H."/>
        </authorList>
    </citation>
    <scope>NUCLEOTIDE SEQUENCE [LARGE SCALE GENOMIC DNA]</scope>
    <source>
        <strain evidence="5 6">DSM 50014</strain>
    </source>
</reference>
<dbReference type="Pfam" id="PF08501">
    <property type="entry name" value="Shikimate_dh_N"/>
    <property type="match status" value="1"/>
</dbReference>
<keyword evidence="2" id="KW-0560">Oxidoreductase</keyword>
<dbReference type="Gene3D" id="3.40.50.720">
    <property type="entry name" value="NAD(P)-binding Rossmann-like Domain"/>
    <property type="match status" value="1"/>
</dbReference>
<sequence length="289" mass="30872">MTETSALQAERNRLDAPVDALTRLFFIFGSPIAHVRAPVVWSTLMKRYGVNAVMLPADAAPAQFEHAMEGVKSIANVDGLIFTMPHKIAAMKHADALTERARRVGSINLLRRGPDGTWEGDNVDGAGFVAGLRADSVTLEGSNVYVHGCGGVGQSIGWSLAMEGVASLTLFDLDWQRAATLARSIAEQSHVSIRVGAPDMSTIDLAVNASPVGLNADDPLPFSVDDSPHHAVVADVIMEPRTTRLLAAAHSRGLKVHHGRNMMNFGMPIAASFFGLPESFDWNGAAVQK</sequence>
<dbReference type="STRING" id="60547.GCA_000751215_04640"/>
<evidence type="ECO:0000313" key="5">
    <source>
        <dbReference type="EMBL" id="KDR38064.1"/>
    </source>
</evidence>
<evidence type="ECO:0000256" key="1">
    <source>
        <dbReference type="ARBA" id="ARBA00004871"/>
    </source>
</evidence>
<dbReference type="EMBL" id="JFHC01000111">
    <property type="protein sequence ID" value="KDR38064.1"/>
    <property type="molecule type" value="Genomic_DNA"/>
</dbReference>
<keyword evidence="6" id="KW-1185">Reference proteome</keyword>
<dbReference type="Proteomes" id="UP000027466">
    <property type="component" value="Unassembled WGS sequence"/>
</dbReference>